<dbReference type="InterPro" id="IPR004274">
    <property type="entry name" value="FCP1_dom"/>
</dbReference>
<feature type="domain" description="FCP1 homology" evidence="7">
    <location>
        <begin position="39"/>
        <end position="202"/>
    </location>
</feature>
<dbReference type="NCBIfam" id="TIGR02250">
    <property type="entry name" value="FCP1_euk"/>
    <property type="match status" value="1"/>
</dbReference>
<protein>
    <recommendedName>
        <fullName evidence="6">RNA polymerase II C-terminal domain phosphatase-like</fullName>
        <ecNumber evidence="6">3.1.3.16</ecNumber>
    </recommendedName>
</protein>
<dbReference type="InterPro" id="IPR023214">
    <property type="entry name" value="HAD_sf"/>
</dbReference>
<dbReference type="KEGG" id="crb:17898763"/>
<name>R0GL36_9BRAS</name>
<dbReference type="PROSITE" id="PS50969">
    <property type="entry name" value="FCP1"/>
    <property type="match status" value="1"/>
</dbReference>
<keyword evidence="2 6" id="KW-0378">Hydrolase</keyword>
<comment type="function">
    <text evidence="6">This promotes the activity of RNA polymerase II.</text>
</comment>
<keyword evidence="3 6" id="KW-0539">Nucleus</keyword>
<evidence type="ECO:0000259" key="7">
    <source>
        <dbReference type="PROSITE" id="PS50969"/>
    </source>
</evidence>
<evidence type="ECO:0000256" key="6">
    <source>
        <dbReference type="RuleBase" id="RU366066"/>
    </source>
</evidence>
<dbReference type="InterPro" id="IPR036412">
    <property type="entry name" value="HAD-like_sf"/>
</dbReference>
<dbReference type="SUPFAM" id="SSF56784">
    <property type="entry name" value="HAD-like"/>
    <property type="match status" value="1"/>
</dbReference>
<dbReference type="EC" id="3.1.3.16" evidence="6"/>
<dbReference type="Pfam" id="PF03031">
    <property type="entry name" value="NIF"/>
    <property type="match status" value="1"/>
</dbReference>
<dbReference type="InterPro" id="IPR039189">
    <property type="entry name" value="Fcp1"/>
</dbReference>
<sequence>MDDIVNRLEQCCLAYEAKTARFIKSELARLSHKKKKKKQKKKKLHLVLDLDHTLIHSRLVSDLSIQEKYLLEEAKTRQDLWRCNEYMIKLRPCVHEFLLEANKLFTMHVYTMASSSYAETVLRCIDPDQVYFGNRVIAREASPYFKTLDLVQADKRKVVIVDDTVDVWPYDERNLLHITRYKYFRDDDDTMSESYAEEKKDESRRRGSLANVFRFLQDAHKRFQEELGVKDVRLLIPDPCKQYCF</sequence>
<evidence type="ECO:0000313" key="9">
    <source>
        <dbReference type="Proteomes" id="UP000029121"/>
    </source>
</evidence>
<evidence type="ECO:0000256" key="5">
    <source>
        <dbReference type="ARBA" id="ARBA00048336"/>
    </source>
</evidence>
<dbReference type="Proteomes" id="UP000029121">
    <property type="component" value="Unassembled WGS sequence"/>
</dbReference>
<dbReference type="InterPro" id="IPR011947">
    <property type="entry name" value="FCP1_euk"/>
</dbReference>
<dbReference type="eggNOG" id="KOG0323">
    <property type="taxonomic scope" value="Eukaryota"/>
</dbReference>
<dbReference type="Gene3D" id="3.40.50.1000">
    <property type="entry name" value="HAD superfamily/HAD-like"/>
    <property type="match status" value="1"/>
</dbReference>
<evidence type="ECO:0000256" key="2">
    <source>
        <dbReference type="ARBA" id="ARBA00022801"/>
    </source>
</evidence>
<reference evidence="9" key="1">
    <citation type="journal article" date="2013" name="Nat. Genet.">
        <title>The Capsella rubella genome and the genomic consequences of rapid mating system evolution.</title>
        <authorList>
            <person name="Slotte T."/>
            <person name="Hazzouri K.M."/>
            <person name="Agren J.A."/>
            <person name="Koenig D."/>
            <person name="Maumus F."/>
            <person name="Guo Y.L."/>
            <person name="Steige K."/>
            <person name="Platts A.E."/>
            <person name="Escobar J.S."/>
            <person name="Newman L.K."/>
            <person name="Wang W."/>
            <person name="Mandakova T."/>
            <person name="Vello E."/>
            <person name="Smith L.M."/>
            <person name="Henz S.R."/>
            <person name="Steffen J."/>
            <person name="Takuno S."/>
            <person name="Brandvain Y."/>
            <person name="Coop G."/>
            <person name="Andolfatto P."/>
            <person name="Hu T.T."/>
            <person name="Blanchette M."/>
            <person name="Clark R.M."/>
            <person name="Quesneville H."/>
            <person name="Nordborg M."/>
            <person name="Gaut B.S."/>
            <person name="Lysak M.A."/>
            <person name="Jenkins J."/>
            <person name="Grimwood J."/>
            <person name="Chapman J."/>
            <person name="Prochnik S."/>
            <person name="Shu S."/>
            <person name="Rokhsar D."/>
            <person name="Schmutz J."/>
            <person name="Weigel D."/>
            <person name="Wright S.I."/>
        </authorList>
    </citation>
    <scope>NUCLEOTIDE SEQUENCE [LARGE SCALE GENOMIC DNA]</scope>
    <source>
        <strain evidence="9">cv. Monte Gargano</strain>
    </source>
</reference>
<dbReference type="STRING" id="81985.R0GL36"/>
<dbReference type="GO" id="GO:0005634">
    <property type="term" value="C:nucleus"/>
    <property type="evidence" value="ECO:0007669"/>
    <property type="project" value="UniProtKB-SubCell"/>
</dbReference>
<accession>R0GL36</accession>
<evidence type="ECO:0000256" key="3">
    <source>
        <dbReference type="ARBA" id="ARBA00023242"/>
    </source>
</evidence>
<dbReference type="SMART" id="SM00577">
    <property type="entry name" value="CPDc"/>
    <property type="match status" value="1"/>
</dbReference>
<evidence type="ECO:0000313" key="8">
    <source>
        <dbReference type="EMBL" id="EOA36682.1"/>
    </source>
</evidence>
<organism evidence="8 9">
    <name type="scientific">Capsella rubella</name>
    <dbReference type="NCBI Taxonomy" id="81985"/>
    <lineage>
        <taxon>Eukaryota</taxon>
        <taxon>Viridiplantae</taxon>
        <taxon>Streptophyta</taxon>
        <taxon>Embryophyta</taxon>
        <taxon>Tracheophyta</taxon>
        <taxon>Spermatophyta</taxon>
        <taxon>Magnoliopsida</taxon>
        <taxon>eudicotyledons</taxon>
        <taxon>Gunneridae</taxon>
        <taxon>Pentapetalae</taxon>
        <taxon>rosids</taxon>
        <taxon>malvids</taxon>
        <taxon>Brassicales</taxon>
        <taxon>Brassicaceae</taxon>
        <taxon>Camelineae</taxon>
        <taxon>Capsella</taxon>
    </lineage>
</organism>
<gene>
    <name evidence="8" type="ORF">CARUB_v10012035mg</name>
</gene>
<dbReference type="GO" id="GO:0008420">
    <property type="term" value="F:RNA polymerase II CTD heptapeptide repeat phosphatase activity"/>
    <property type="evidence" value="ECO:0007669"/>
    <property type="project" value="UniProtKB-UniRule"/>
</dbReference>
<dbReference type="CDD" id="cd07521">
    <property type="entry name" value="HAD_FCP1-like"/>
    <property type="match status" value="1"/>
</dbReference>
<dbReference type="OrthoDB" id="10249888at2759"/>
<keyword evidence="9" id="KW-1185">Reference proteome</keyword>
<dbReference type="EMBL" id="KB870805">
    <property type="protein sequence ID" value="EOA36682.1"/>
    <property type="molecule type" value="Genomic_DNA"/>
</dbReference>
<comment type="subcellular location">
    <subcellularLocation>
        <location evidence="1 6">Nucleus</location>
    </subcellularLocation>
</comment>
<comment type="catalytic activity">
    <reaction evidence="5 6">
        <text>O-phospho-L-threonyl-[protein] + H2O = L-threonyl-[protein] + phosphate</text>
        <dbReference type="Rhea" id="RHEA:47004"/>
        <dbReference type="Rhea" id="RHEA-COMP:11060"/>
        <dbReference type="Rhea" id="RHEA-COMP:11605"/>
        <dbReference type="ChEBI" id="CHEBI:15377"/>
        <dbReference type="ChEBI" id="CHEBI:30013"/>
        <dbReference type="ChEBI" id="CHEBI:43474"/>
        <dbReference type="ChEBI" id="CHEBI:61977"/>
        <dbReference type="EC" id="3.1.3.16"/>
    </reaction>
</comment>
<dbReference type="PANTHER" id="PTHR23081:SF22">
    <property type="entry name" value="RNA POLYMERASE II C-TERMINAL DOMAIN PHOSPHATASE-LIKE"/>
    <property type="match status" value="1"/>
</dbReference>
<dbReference type="AlphaFoldDB" id="R0GL36"/>
<comment type="catalytic activity">
    <reaction evidence="4 6">
        <text>O-phospho-L-seryl-[protein] + H2O = L-seryl-[protein] + phosphate</text>
        <dbReference type="Rhea" id="RHEA:20629"/>
        <dbReference type="Rhea" id="RHEA-COMP:9863"/>
        <dbReference type="Rhea" id="RHEA-COMP:11604"/>
        <dbReference type="ChEBI" id="CHEBI:15377"/>
        <dbReference type="ChEBI" id="CHEBI:29999"/>
        <dbReference type="ChEBI" id="CHEBI:43474"/>
        <dbReference type="ChEBI" id="CHEBI:83421"/>
        <dbReference type="EC" id="3.1.3.16"/>
    </reaction>
</comment>
<proteinExistence type="predicted"/>
<dbReference type="PANTHER" id="PTHR23081">
    <property type="entry name" value="RNA POLYMERASE II CTD PHOSPHATASE"/>
    <property type="match status" value="1"/>
</dbReference>
<evidence type="ECO:0000256" key="4">
    <source>
        <dbReference type="ARBA" id="ARBA00047761"/>
    </source>
</evidence>
<evidence type="ECO:0000256" key="1">
    <source>
        <dbReference type="ARBA" id="ARBA00004123"/>
    </source>
</evidence>